<dbReference type="EMBL" id="AZEF01000027">
    <property type="protein sequence ID" value="KRL01173.1"/>
    <property type="molecule type" value="Genomic_DNA"/>
</dbReference>
<evidence type="ECO:0000313" key="3">
    <source>
        <dbReference type="Proteomes" id="UP000051621"/>
    </source>
</evidence>
<reference evidence="2 3" key="1">
    <citation type="journal article" date="2015" name="Genome Announc.">
        <title>Expanding the biotechnology potential of lactobacilli through comparative genomics of 213 strains and associated genera.</title>
        <authorList>
            <person name="Sun Z."/>
            <person name="Harris H.M."/>
            <person name="McCann A."/>
            <person name="Guo C."/>
            <person name="Argimon S."/>
            <person name="Zhang W."/>
            <person name="Yang X."/>
            <person name="Jeffery I.B."/>
            <person name="Cooney J.C."/>
            <person name="Kagawa T.F."/>
            <person name="Liu W."/>
            <person name="Song Y."/>
            <person name="Salvetti E."/>
            <person name="Wrobel A."/>
            <person name="Rasinkangas P."/>
            <person name="Parkhill J."/>
            <person name="Rea M.C."/>
            <person name="O'Sullivan O."/>
            <person name="Ritari J."/>
            <person name="Douillard F.P."/>
            <person name="Paul Ross R."/>
            <person name="Yang R."/>
            <person name="Briner A.E."/>
            <person name="Felis G.E."/>
            <person name="de Vos W.M."/>
            <person name="Barrangou R."/>
            <person name="Klaenhammer T.R."/>
            <person name="Caufield P.W."/>
            <person name="Cui Y."/>
            <person name="Zhang H."/>
            <person name="O'Toole P.W."/>
        </authorList>
    </citation>
    <scope>NUCLEOTIDE SEQUENCE [LARGE SCALE GENOMIC DNA]</scope>
    <source>
        <strain evidence="2 3">DSM 19910</strain>
    </source>
</reference>
<sequence length="151" mass="17793">MIKRIDVITENELNQIMKIWLNCNIDAHNFISEKYWQDNYDYVKDILPSAELFAYYKNNVIIGFLGLTDNYIAGIFINKEFCSLSIGTKLLDTIKKKRSILNLSVYEKNKRAINFYLKNGFLIKDKAIDTSTDELEYQMQWNKQTVNLRKG</sequence>
<dbReference type="GO" id="GO:0016747">
    <property type="term" value="F:acyltransferase activity, transferring groups other than amino-acyl groups"/>
    <property type="evidence" value="ECO:0007669"/>
    <property type="project" value="InterPro"/>
</dbReference>
<dbReference type="InterPro" id="IPR000182">
    <property type="entry name" value="GNAT_dom"/>
</dbReference>
<dbReference type="PATRIC" id="fig|1423731.3.peg.1352"/>
<dbReference type="STRING" id="1423731.FC81_GL001313"/>
<keyword evidence="3" id="KW-1185">Reference proteome</keyword>
<organism evidence="2 3">
    <name type="scientific">Liquorilactobacillus capillatus DSM 19910</name>
    <dbReference type="NCBI Taxonomy" id="1423731"/>
    <lineage>
        <taxon>Bacteria</taxon>
        <taxon>Bacillati</taxon>
        <taxon>Bacillota</taxon>
        <taxon>Bacilli</taxon>
        <taxon>Lactobacillales</taxon>
        <taxon>Lactobacillaceae</taxon>
        <taxon>Liquorilactobacillus</taxon>
    </lineage>
</organism>
<name>A0A0R1M7Y6_9LACO</name>
<accession>A0A0R1M7Y6</accession>
<dbReference type="Proteomes" id="UP000051621">
    <property type="component" value="Unassembled WGS sequence"/>
</dbReference>
<dbReference type="Pfam" id="PF00583">
    <property type="entry name" value="Acetyltransf_1"/>
    <property type="match status" value="1"/>
</dbReference>
<dbReference type="OrthoDB" id="9789605at2"/>
<dbReference type="RefSeq" id="WP_057744306.1">
    <property type="nucleotide sequence ID" value="NZ_AZEF01000027.1"/>
</dbReference>
<protein>
    <submittedName>
        <fullName evidence="2">Acetyltransferase</fullName>
    </submittedName>
</protein>
<proteinExistence type="predicted"/>
<dbReference type="PROSITE" id="PS51186">
    <property type="entry name" value="GNAT"/>
    <property type="match status" value="1"/>
</dbReference>
<keyword evidence="2" id="KW-0808">Transferase</keyword>
<evidence type="ECO:0000259" key="1">
    <source>
        <dbReference type="PROSITE" id="PS51186"/>
    </source>
</evidence>
<dbReference type="AlphaFoldDB" id="A0A0R1M7Y6"/>
<comment type="caution">
    <text evidence="2">The sequence shown here is derived from an EMBL/GenBank/DDBJ whole genome shotgun (WGS) entry which is preliminary data.</text>
</comment>
<evidence type="ECO:0000313" key="2">
    <source>
        <dbReference type="EMBL" id="KRL01173.1"/>
    </source>
</evidence>
<feature type="domain" description="N-acetyltransferase" evidence="1">
    <location>
        <begin position="3"/>
        <end position="144"/>
    </location>
</feature>
<gene>
    <name evidence="2" type="ORF">FC81_GL001313</name>
</gene>
<dbReference type="InterPro" id="IPR016181">
    <property type="entry name" value="Acyl_CoA_acyltransferase"/>
</dbReference>
<dbReference type="SUPFAM" id="SSF55729">
    <property type="entry name" value="Acyl-CoA N-acyltransferases (Nat)"/>
    <property type="match status" value="1"/>
</dbReference>
<dbReference type="Gene3D" id="3.40.630.30">
    <property type="match status" value="1"/>
</dbReference>